<name>A0ACB8UN26_9EURO</name>
<proteinExistence type="predicted"/>
<comment type="caution">
    <text evidence="1">The sequence shown here is derived from an EMBL/GenBank/DDBJ whole genome shotgun (WGS) entry which is preliminary data.</text>
</comment>
<dbReference type="EMBL" id="JALBCA010000156">
    <property type="protein sequence ID" value="KAI2381940.1"/>
    <property type="molecule type" value="Genomic_DNA"/>
</dbReference>
<sequence length="538" mass="60375">MVRTNSSSAKQYGDNPDYYRYTSGRWLFNEAEQLAARCVEFNLDALVAIATKSVGQDPALCSKVEKLPEGNFNKSLLLTMTDGSQLVARVPNPNSGLPHYTTASEVATMDFVRSELDIPVPKVLAWHSRAADNQVGAEYIIMEKAAGSCLSNVWPSLSNQQKRDIIQAVVNLEVKFLSKPFGGIGSLYYPNDVPRGAKVIPVPGVNKAYSRWVLGPTTDRRFFDDGKGELSLDRGPWRTAQEYVRAVCRREMEAIRDPKRVLRPEGIVGPGGYQPDRALKLSVCHDFLKVASHLLPLEACQISVLWHHDLHLGNIFVDPENPTKIVGLIDWQSVHVAPLFDQATHPSFLNYIGPIPKGLKVSLPDNFDELNEEAKNKAKKLLVEQSLYKFYDAYSALLNKRVYQALGYQQTLQGQIVALIGTILLDAEPAVQALLMELATKWNQINSLAGIPCPLEYSNEAVERNRKLEMKWAEGILLMDDVLESLGGAERGWKGYASHEEYELLKQKLSLVREQFVEYWAGQDKEAVREWESAWPFK</sequence>
<accession>A0ACB8UN26</accession>
<reference evidence="1" key="1">
    <citation type="journal article" date="2022" name="bioRxiv">
        <title>Population genetic analysis of Ophidiomyces ophidiicola, the causative agent of snake fungal disease, indicates recent introductions to the USA.</title>
        <authorList>
            <person name="Ladner J.T."/>
            <person name="Palmer J.M."/>
            <person name="Ettinger C.L."/>
            <person name="Stajich J.E."/>
            <person name="Farrell T.M."/>
            <person name="Glorioso B.M."/>
            <person name="Lawson B."/>
            <person name="Price S.J."/>
            <person name="Stengle A.G."/>
            <person name="Grear D.A."/>
            <person name="Lorch J.M."/>
        </authorList>
    </citation>
    <scope>NUCLEOTIDE SEQUENCE</scope>
    <source>
        <strain evidence="1">NWHC 24266-5</strain>
    </source>
</reference>
<organism evidence="1">
    <name type="scientific">Ophidiomyces ophidiicola</name>
    <dbReference type="NCBI Taxonomy" id="1387563"/>
    <lineage>
        <taxon>Eukaryota</taxon>
        <taxon>Fungi</taxon>
        <taxon>Dikarya</taxon>
        <taxon>Ascomycota</taxon>
        <taxon>Pezizomycotina</taxon>
        <taxon>Eurotiomycetes</taxon>
        <taxon>Eurotiomycetidae</taxon>
        <taxon>Onygenales</taxon>
        <taxon>Onygenaceae</taxon>
        <taxon>Ophidiomyces</taxon>
    </lineage>
</organism>
<gene>
    <name evidence="1" type="primary">AIM9_3</name>
    <name evidence="1" type="ORF">LOY88_006452</name>
</gene>
<evidence type="ECO:0000313" key="1">
    <source>
        <dbReference type="EMBL" id="KAI2381940.1"/>
    </source>
</evidence>
<protein>
    <submittedName>
        <fullName evidence="1">Phosphotransferase enzyme</fullName>
    </submittedName>
</protein>